<dbReference type="InterPro" id="IPR025857">
    <property type="entry name" value="MacB_PCD"/>
</dbReference>
<keyword evidence="4 7" id="KW-1133">Transmembrane helix</keyword>
<feature type="transmembrane region" description="Helical" evidence="7">
    <location>
        <begin position="424"/>
        <end position="447"/>
    </location>
</feature>
<feature type="transmembrane region" description="Helical" evidence="7">
    <location>
        <begin position="16"/>
        <end position="36"/>
    </location>
</feature>
<evidence type="ECO:0000313" key="11">
    <source>
        <dbReference type="Proteomes" id="UP000805614"/>
    </source>
</evidence>
<feature type="transmembrane region" description="Helical" evidence="7">
    <location>
        <begin position="250"/>
        <end position="275"/>
    </location>
</feature>
<evidence type="ECO:0000256" key="5">
    <source>
        <dbReference type="ARBA" id="ARBA00023136"/>
    </source>
</evidence>
<evidence type="ECO:0000256" key="7">
    <source>
        <dbReference type="SAM" id="Phobius"/>
    </source>
</evidence>
<accession>A0ABR7LT55</accession>
<dbReference type="Proteomes" id="UP000805614">
    <property type="component" value="Unassembled WGS sequence"/>
</dbReference>
<protein>
    <submittedName>
        <fullName evidence="10">ABC transporter permease</fullName>
    </submittedName>
</protein>
<comment type="similarity">
    <text evidence="6">Belongs to the ABC-4 integral membrane protein family.</text>
</comment>
<gene>
    <name evidence="10" type="ORF">HKK74_21115</name>
</gene>
<feature type="transmembrane region" description="Helical" evidence="7">
    <location>
        <begin position="341"/>
        <end position="365"/>
    </location>
</feature>
<dbReference type="Pfam" id="PF12704">
    <property type="entry name" value="MacB_PCD"/>
    <property type="match status" value="2"/>
</dbReference>
<evidence type="ECO:0000256" key="6">
    <source>
        <dbReference type="ARBA" id="ARBA00038076"/>
    </source>
</evidence>
<feature type="domain" description="MacB-like periplasmic core" evidence="9">
    <location>
        <begin position="480"/>
        <end position="673"/>
    </location>
</feature>
<dbReference type="RefSeq" id="WP_187244990.1">
    <property type="nucleotide sequence ID" value="NZ_BAAAOK010000037.1"/>
</dbReference>
<dbReference type="InterPro" id="IPR003838">
    <property type="entry name" value="ABC3_permease_C"/>
</dbReference>
<comment type="caution">
    <text evidence="10">The sequence shown here is derived from an EMBL/GenBank/DDBJ whole genome shotgun (WGS) entry which is preliminary data.</text>
</comment>
<keyword evidence="2" id="KW-1003">Cell membrane</keyword>
<dbReference type="PANTHER" id="PTHR30572">
    <property type="entry name" value="MEMBRANE COMPONENT OF TRANSPORTER-RELATED"/>
    <property type="match status" value="1"/>
</dbReference>
<feature type="transmembrane region" description="Helical" evidence="7">
    <location>
        <begin position="484"/>
        <end position="504"/>
    </location>
</feature>
<feature type="transmembrane region" description="Helical" evidence="7">
    <location>
        <begin position="296"/>
        <end position="329"/>
    </location>
</feature>
<dbReference type="PANTHER" id="PTHR30572:SF4">
    <property type="entry name" value="ABC TRANSPORTER PERMEASE YTRF"/>
    <property type="match status" value="1"/>
</dbReference>
<evidence type="ECO:0000256" key="3">
    <source>
        <dbReference type="ARBA" id="ARBA00022692"/>
    </source>
</evidence>
<dbReference type="Pfam" id="PF02687">
    <property type="entry name" value="FtsX"/>
    <property type="match status" value="2"/>
</dbReference>
<evidence type="ECO:0000259" key="9">
    <source>
        <dbReference type="Pfam" id="PF12704"/>
    </source>
</evidence>
<evidence type="ECO:0000256" key="1">
    <source>
        <dbReference type="ARBA" id="ARBA00004651"/>
    </source>
</evidence>
<keyword evidence="11" id="KW-1185">Reference proteome</keyword>
<sequence length="830" mass="84956">MLKTTLAGLRARKLRLLLTALAITLGVGFITGTFVLTDTMQAGYDQKFAASAGKIAVAVRPGKAPDRRLPAELLTKIRSVSGVTDAHGIVRGDSPLLGKDGRAFGDLPTVGLSLPAAGALRRYDVVAGRAPAAADEAVLHEDTAKSTGHRVGDTVKVLGPDGTPRAFRLVGTVDLGIDGDVSYRGAVGFTSATATAMTGEKGFTEIDVVGPAARDAVATAVGGSYEVLTGRQLGDRLAAENGSDTAVLRIALLLFGLVSLLVSAIVIYNTFTILIAQRMRELALLRCVGATRRQVFGGVVVEAAVVGLAGSLLGLAAGAGLGAAALSLINFLGGDLPVGAFSLGVSTVVVALFAGITVTVVSALLPARAATRVAPIAALRSEPEPGTGRLRIGRPRIAVTVLLGGLGLGLAAVGALVAPTGPSALVMTAVGGALAFLGAIALMPALVRPLARMIGALPARLAGVPGRLAMENSRRAPGRTATTTIALTIGVGLVTLFAVLGASVKATASEMIRAQFPVDYLLQTQVSSDRTIPRALADGLRADPRIGSVAQVRWADGRLDGTERRIGTVTRSAIGTMIKPEPKSGSLTDLRPGTVALHQGVAGDRVAGQSIELTTRQGPKRLTVAAVFAGEVPLPAVLVPERDFDSYFGALGDTAVYLNAKDGVDAVAARSVVDAATKDHPAVRVASAASIKDQFSGAIDTMLMIFGGLLGLAIVIALFGIANTLTLSVVERTRESALLRALGLTRRQLRGMLSVESMIMALIGALTGVVLGTLFGWAATRAVLEGALFRLPYTQILVFMALAALAGLIAAVLPARRAARASIVESLAAE</sequence>
<reference evidence="10 11" key="1">
    <citation type="submission" date="2020-06" db="EMBL/GenBank/DDBJ databases">
        <title>Actinomadura xiongansis sp. nov., isolated from soil of Baiyangdian.</title>
        <authorList>
            <person name="Zhang X."/>
        </authorList>
    </citation>
    <scope>NUCLEOTIDE SEQUENCE [LARGE SCALE GENOMIC DNA]</scope>
    <source>
        <strain evidence="10 11">HBUM206468</strain>
    </source>
</reference>
<keyword evidence="3 7" id="KW-0812">Transmembrane</keyword>
<comment type="subcellular location">
    <subcellularLocation>
        <location evidence="1">Cell membrane</location>
        <topology evidence="1">Multi-pass membrane protein</topology>
    </subcellularLocation>
</comment>
<evidence type="ECO:0000256" key="4">
    <source>
        <dbReference type="ARBA" id="ARBA00022989"/>
    </source>
</evidence>
<feature type="domain" description="ABC3 transporter permease C-terminal" evidence="8">
    <location>
        <begin position="709"/>
        <end position="822"/>
    </location>
</feature>
<feature type="transmembrane region" description="Helical" evidence="7">
    <location>
        <begin position="702"/>
        <end position="730"/>
    </location>
</feature>
<feature type="transmembrane region" description="Helical" evidence="7">
    <location>
        <begin position="791"/>
        <end position="813"/>
    </location>
</feature>
<organism evidence="10 11">
    <name type="scientific">Actinomadura alba</name>
    <dbReference type="NCBI Taxonomy" id="406431"/>
    <lineage>
        <taxon>Bacteria</taxon>
        <taxon>Bacillati</taxon>
        <taxon>Actinomycetota</taxon>
        <taxon>Actinomycetes</taxon>
        <taxon>Streptosporangiales</taxon>
        <taxon>Thermomonosporaceae</taxon>
        <taxon>Actinomadura</taxon>
    </lineage>
</organism>
<feature type="transmembrane region" description="Helical" evidence="7">
    <location>
        <begin position="751"/>
        <end position="779"/>
    </location>
</feature>
<dbReference type="InterPro" id="IPR050250">
    <property type="entry name" value="Macrolide_Exporter_MacB"/>
</dbReference>
<keyword evidence="5 7" id="KW-0472">Membrane</keyword>
<proteinExistence type="inferred from homology"/>
<evidence type="ECO:0000259" key="8">
    <source>
        <dbReference type="Pfam" id="PF02687"/>
    </source>
</evidence>
<name>A0ABR7LT55_9ACTN</name>
<dbReference type="EMBL" id="JABVEC010000016">
    <property type="protein sequence ID" value="MBC6467976.1"/>
    <property type="molecule type" value="Genomic_DNA"/>
</dbReference>
<evidence type="ECO:0000256" key="2">
    <source>
        <dbReference type="ARBA" id="ARBA00022475"/>
    </source>
</evidence>
<feature type="transmembrane region" description="Helical" evidence="7">
    <location>
        <begin position="397"/>
        <end position="418"/>
    </location>
</feature>
<feature type="domain" description="ABC3 transporter permease C-terminal" evidence="8">
    <location>
        <begin position="254"/>
        <end position="373"/>
    </location>
</feature>
<evidence type="ECO:0000313" key="10">
    <source>
        <dbReference type="EMBL" id="MBC6467976.1"/>
    </source>
</evidence>
<feature type="domain" description="MacB-like periplasmic core" evidence="9">
    <location>
        <begin position="17"/>
        <end position="179"/>
    </location>
</feature>